<evidence type="ECO:0000256" key="1">
    <source>
        <dbReference type="ARBA" id="ARBA00004370"/>
    </source>
</evidence>
<feature type="active site" description="Proton acceptor" evidence="6">
    <location>
        <position position="226"/>
    </location>
</feature>
<proteinExistence type="predicted"/>
<dbReference type="KEGG" id="kak:Kalk_19575"/>
<dbReference type="Gene3D" id="3.10.20.310">
    <property type="entry name" value="membrane protein fhac"/>
    <property type="match status" value="1"/>
</dbReference>
<evidence type="ECO:0000313" key="9">
    <source>
        <dbReference type="Proteomes" id="UP000235116"/>
    </source>
</evidence>
<reference evidence="9" key="1">
    <citation type="submission" date="2017-08" db="EMBL/GenBank/DDBJ databases">
        <title>Direct submision.</title>
        <authorList>
            <person name="Kim S.-J."/>
            <person name="Rhee S.-K."/>
        </authorList>
    </citation>
    <scope>NUCLEOTIDE SEQUENCE [LARGE SCALE GENOMIC DNA]</scope>
    <source>
        <strain evidence="9">GI5</strain>
    </source>
</reference>
<keyword evidence="5" id="KW-0472">Membrane</keyword>
<evidence type="ECO:0000256" key="5">
    <source>
        <dbReference type="ARBA" id="ARBA00023136"/>
    </source>
</evidence>
<dbReference type="Pfam" id="PF01103">
    <property type="entry name" value="Omp85"/>
    <property type="match status" value="1"/>
</dbReference>
<dbReference type="SUPFAM" id="SSF52151">
    <property type="entry name" value="FabD/lysophospholipase-like"/>
    <property type="match status" value="1"/>
</dbReference>
<keyword evidence="2 6" id="KW-0378">Hydrolase</keyword>
<accession>A0A2K9LQS6</accession>
<dbReference type="EMBL" id="CP022684">
    <property type="protein sequence ID" value="AUM14491.1"/>
    <property type="molecule type" value="Genomic_DNA"/>
</dbReference>
<dbReference type="InterPro" id="IPR002641">
    <property type="entry name" value="PNPLA_dom"/>
</dbReference>
<evidence type="ECO:0000259" key="7">
    <source>
        <dbReference type="PROSITE" id="PS51635"/>
    </source>
</evidence>
<dbReference type="InterPro" id="IPR000184">
    <property type="entry name" value="Bac_surfAg_D15"/>
</dbReference>
<feature type="active site" description="Nucleophile" evidence="6">
    <location>
        <position position="81"/>
    </location>
</feature>
<organism evidence="8 9">
    <name type="scientific">Ketobacter alkanivorans</name>
    <dbReference type="NCBI Taxonomy" id="1917421"/>
    <lineage>
        <taxon>Bacteria</taxon>
        <taxon>Pseudomonadati</taxon>
        <taxon>Pseudomonadota</taxon>
        <taxon>Gammaproteobacteria</taxon>
        <taxon>Pseudomonadales</taxon>
        <taxon>Ketobacteraceae</taxon>
        <taxon>Ketobacter</taxon>
    </lineage>
</organism>
<evidence type="ECO:0000256" key="4">
    <source>
        <dbReference type="ARBA" id="ARBA00023098"/>
    </source>
</evidence>
<feature type="domain" description="PNPLA" evidence="7">
    <location>
        <begin position="48"/>
        <end position="239"/>
    </location>
</feature>
<dbReference type="PANTHER" id="PTHR14226:SF29">
    <property type="entry name" value="NEUROPATHY TARGET ESTERASE SWS"/>
    <property type="match status" value="1"/>
</dbReference>
<dbReference type="Pfam" id="PF01734">
    <property type="entry name" value="Patatin"/>
    <property type="match status" value="1"/>
</dbReference>
<dbReference type="InterPro" id="IPR050301">
    <property type="entry name" value="NTE"/>
</dbReference>
<dbReference type="Gene3D" id="2.40.160.50">
    <property type="entry name" value="membrane protein fhac: a member of the omp85/tpsb transporter family"/>
    <property type="match status" value="1"/>
</dbReference>
<dbReference type="AlphaFoldDB" id="A0A2K9LQS6"/>
<dbReference type="GO" id="GO:0019867">
    <property type="term" value="C:outer membrane"/>
    <property type="evidence" value="ECO:0007669"/>
    <property type="project" value="InterPro"/>
</dbReference>
<keyword evidence="4 6" id="KW-0443">Lipid metabolism</keyword>
<dbReference type="Gene3D" id="3.40.1090.10">
    <property type="entry name" value="Cytosolic phospholipase A2 catalytic domain"/>
    <property type="match status" value="2"/>
</dbReference>
<comment type="subcellular location">
    <subcellularLocation>
        <location evidence="1">Membrane</location>
    </subcellularLocation>
</comment>
<keyword evidence="9" id="KW-1185">Reference proteome</keyword>
<sequence>MRALIGLNSYRSIILQLLCVAASVWALPSYGQQPAASAEPGARPKICLVLSGGGARGAAHVGVLKVLEEYHVPIDCIVGTSMGSLVGAAYATGMTIQEMDVILGSITTELLFKEEPPRKELAMRRKLDDYSILFGPEVGVKSDGLALGKGAVSGVQLETVLRKLSKEKGYRNFDELPIQYRAVATDLVNGQAVVFSEGDLPSVMRASMSVPGAVAPSEYNGMMLVDGMLTSNLPVETARALGADIIIAVNVGTPLLKREELNGVVGVASQMLSILTEQNVQTSITSLQANDILISPDLGDFSTADFDHLPEIAPLGDIAARQMAPQLKQLAISAEDYAVWREGQKYNEMPSPEPVDEIRFIDLHRVNPASALAVMETKVGEPIDQEVLDRDMRRLYGTGDYEHVNYRYMHEGDKRILAVEAVEKLWGPDYLRFGLGLNNDFSGGAGYNLLVSYRRTWLNTLGAEWRTDVNFGETNSINTEFYQPLNTDGLFFVAPHLALQQSTRDLYQDSDRIAIYDLTSTLAGLDLGSHWYRYGELRLGVIVGEVHPDLDTGPPALVPTEESIQQGAYTMNLVLDQLDSVHFPRSGWRGVVQVFQSDTSLGADLDYTRWESNASVAYSLGEHTLNLSYSGGGNIGSDPLPYYDQFQWGGFLRQSGYATDQLLLEQLDYGRAMYYRRIMRGGIFEGAYGGFSLEIGKADMAEIAGGGDKWLRSGSIFVATDTPLGPVYLGYGLSEEGDSSAYFYLGLPY</sequence>
<comment type="caution">
    <text evidence="6">Lacks conserved residue(s) required for the propagation of feature annotation.</text>
</comment>
<feature type="short sequence motif" description="GXGXXG" evidence="6">
    <location>
        <begin position="52"/>
        <end position="57"/>
    </location>
</feature>
<dbReference type="InterPro" id="IPR016035">
    <property type="entry name" value="Acyl_Trfase/lysoPLipase"/>
</dbReference>
<dbReference type="Proteomes" id="UP000235116">
    <property type="component" value="Chromosome"/>
</dbReference>
<protein>
    <submittedName>
        <fullName evidence="8">Esterase</fullName>
    </submittedName>
</protein>
<feature type="short sequence motif" description="GXSXG" evidence="6">
    <location>
        <begin position="79"/>
        <end position="83"/>
    </location>
</feature>
<dbReference type="GO" id="GO:0016042">
    <property type="term" value="P:lipid catabolic process"/>
    <property type="evidence" value="ECO:0007669"/>
    <property type="project" value="UniProtKB-UniRule"/>
</dbReference>
<dbReference type="PROSITE" id="PS51635">
    <property type="entry name" value="PNPLA"/>
    <property type="match status" value="1"/>
</dbReference>
<dbReference type="RefSeq" id="WP_199767969.1">
    <property type="nucleotide sequence ID" value="NZ_CP022684.1"/>
</dbReference>
<evidence type="ECO:0000256" key="3">
    <source>
        <dbReference type="ARBA" id="ARBA00022963"/>
    </source>
</evidence>
<evidence type="ECO:0000256" key="2">
    <source>
        <dbReference type="ARBA" id="ARBA00022801"/>
    </source>
</evidence>
<dbReference type="GO" id="GO:0016787">
    <property type="term" value="F:hydrolase activity"/>
    <property type="evidence" value="ECO:0007669"/>
    <property type="project" value="UniProtKB-UniRule"/>
</dbReference>
<name>A0A2K9LQS6_9GAMM</name>
<evidence type="ECO:0000313" key="8">
    <source>
        <dbReference type="EMBL" id="AUM14491.1"/>
    </source>
</evidence>
<evidence type="ECO:0000256" key="6">
    <source>
        <dbReference type="PROSITE-ProRule" id="PRU01161"/>
    </source>
</evidence>
<dbReference type="CDD" id="cd07205">
    <property type="entry name" value="Pat_PNPLA6_PNPLA7_NTE1_like"/>
    <property type="match status" value="1"/>
</dbReference>
<keyword evidence="3 6" id="KW-0442">Lipid degradation</keyword>
<dbReference type="PANTHER" id="PTHR14226">
    <property type="entry name" value="NEUROPATHY TARGET ESTERASE/SWISS CHEESE D.MELANOGASTER"/>
    <property type="match status" value="1"/>
</dbReference>
<gene>
    <name evidence="8" type="ORF">Kalk_19575</name>
</gene>